<dbReference type="RefSeq" id="WP_377154329.1">
    <property type="nucleotide sequence ID" value="NZ_JBHSAF010000015.1"/>
</dbReference>
<evidence type="ECO:0000256" key="1">
    <source>
        <dbReference type="RuleBase" id="RU000363"/>
    </source>
</evidence>
<keyword evidence="3" id="KW-1185">Reference proteome</keyword>
<comment type="similarity">
    <text evidence="1">Belongs to the short-chain dehydrogenases/reductases (SDR) family.</text>
</comment>
<dbReference type="PANTHER" id="PTHR45458">
    <property type="entry name" value="SHORT-CHAIN DEHYDROGENASE/REDUCTASE SDR"/>
    <property type="match status" value="1"/>
</dbReference>
<protein>
    <submittedName>
        <fullName evidence="2">SDR family oxidoreductase</fullName>
    </submittedName>
</protein>
<proteinExistence type="inferred from homology"/>
<dbReference type="Gene3D" id="3.40.50.720">
    <property type="entry name" value="NAD(P)-binding Rossmann-like Domain"/>
    <property type="match status" value="1"/>
</dbReference>
<name>A0ABV8CRN8_9GAMM</name>
<dbReference type="Pfam" id="PF00106">
    <property type="entry name" value="adh_short"/>
    <property type="match status" value="1"/>
</dbReference>
<dbReference type="PANTHER" id="PTHR45458:SF1">
    <property type="entry name" value="SHORT CHAIN DEHYDROGENASE"/>
    <property type="match status" value="1"/>
</dbReference>
<reference evidence="3" key="1">
    <citation type="journal article" date="2019" name="Int. J. Syst. Evol. Microbiol.">
        <title>The Global Catalogue of Microorganisms (GCM) 10K type strain sequencing project: providing services to taxonomists for standard genome sequencing and annotation.</title>
        <authorList>
            <consortium name="The Broad Institute Genomics Platform"/>
            <consortium name="The Broad Institute Genome Sequencing Center for Infectious Disease"/>
            <person name="Wu L."/>
            <person name="Ma J."/>
        </authorList>
    </citation>
    <scope>NUCLEOTIDE SEQUENCE [LARGE SCALE GENOMIC DNA]</scope>
    <source>
        <strain evidence="3">CCUG 54939</strain>
    </source>
</reference>
<accession>A0ABV8CRN8</accession>
<dbReference type="PRINTS" id="PR00081">
    <property type="entry name" value="GDHRDH"/>
</dbReference>
<organism evidence="2 3">
    <name type="scientific">Pseudaeromonas sharmana</name>
    <dbReference type="NCBI Taxonomy" id="328412"/>
    <lineage>
        <taxon>Bacteria</taxon>
        <taxon>Pseudomonadati</taxon>
        <taxon>Pseudomonadota</taxon>
        <taxon>Gammaproteobacteria</taxon>
        <taxon>Aeromonadales</taxon>
        <taxon>Aeromonadaceae</taxon>
        <taxon>Pseudaeromonas</taxon>
    </lineage>
</organism>
<gene>
    <name evidence="2" type="ORF">ACFOSS_15605</name>
</gene>
<dbReference type="EMBL" id="JBHSAF010000015">
    <property type="protein sequence ID" value="MFC3914875.1"/>
    <property type="molecule type" value="Genomic_DNA"/>
</dbReference>
<comment type="caution">
    <text evidence="2">The sequence shown here is derived from an EMBL/GenBank/DDBJ whole genome shotgun (WGS) entry which is preliminary data.</text>
</comment>
<evidence type="ECO:0000313" key="3">
    <source>
        <dbReference type="Proteomes" id="UP001595692"/>
    </source>
</evidence>
<evidence type="ECO:0000313" key="2">
    <source>
        <dbReference type="EMBL" id="MFC3914875.1"/>
    </source>
</evidence>
<dbReference type="SUPFAM" id="SSF51735">
    <property type="entry name" value="NAD(P)-binding Rossmann-fold domains"/>
    <property type="match status" value="1"/>
</dbReference>
<dbReference type="InterPro" id="IPR052184">
    <property type="entry name" value="SDR_enzymes"/>
</dbReference>
<dbReference type="CDD" id="cd05325">
    <property type="entry name" value="carb_red_sniffer_like_SDR_c"/>
    <property type="match status" value="1"/>
</dbReference>
<dbReference type="InterPro" id="IPR002347">
    <property type="entry name" value="SDR_fam"/>
</dbReference>
<dbReference type="Proteomes" id="UP001595692">
    <property type="component" value="Unassembled WGS sequence"/>
</dbReference>
<dbReference type="InterPro" id="IPR036291">
    <property type="entry name" value="NAD(P)-bd_dom_sf"/>
</dbReference>
<dbReference type="PRINTS" id="PR00080">
    <property type="entry name" value="SDRFAMILY"/>
</dbReference>
<sequence length="231" mass="24959">MSQTVLITGANRGIGLALTHSCLRRDDKVIACCRDPYHAKALHQLGDIYPQLAIHQLDVTRGEEFLALKHTVGEVPIDLLISNAGVLGPSRQGFGETDYHLWGEVFAINTMASLRLAETFFQNLKDSEGRTLLCISSIMGSVGANQEGGHYLYRTSKAALNALTRNLAMDLAGDGIRVLAMHPGWVQTEMGGEGATIAPDESAVAILETLELPQAQLSGQFLSYDGKALPW</sequence>